<comment type="similarity">
    <text evidence="1">Belongs to the leucine-binding protein family.</text>
</comment>
<reference evidence="5" key="1">
    <citation type="submission" date="2024-05" db="EMBL/GenBank/DDBJ databases">
        <title>Genome sequencing of novel strain.</title>
        <authorList>
            <person name="Ganbat D."/>
            <person name="Ganbat S."/>
            <person name="Lee S.-J."/>
        </authorList>
    </citation>
    <scope>NUCLEOTIDE SEQUENCE</scope>
    <source>
        <strain evidence="5">SMD15-11</strain>
    </source>
</reference>
<dbReference type="Gene3D" id="3.40.50.2300">
    <property type="match status" value="2"/>
</dbReference>
<dbReference type="EMBL" id="CP154858">
    <property type="protein sequence ID" value="XDT72356.1"/>
    <property type="molecule type" value="Genomic_DNA"/>
</dbReference>
<feature type="signal peptide" evidence="3">
    <location>
        <begin position="1"/>
        <end position="24"/>
    </location>
</feature>
<feature type="domain" description="Leucine-binding protein" evidence="4">
    <location>
        <begin position="34"/>
        <end position="193"/>
    </location>
</feature>
<accession>A0AB39UVN9</accession>
<protein>
    <submittedName>
        <fullName evidence="5">ABC transporter substrate-binding protein</fullName>
    </submittedName>
</protein>
<dbReference type="InterPro" id="IPR028081">
    <property type="entry name" value="Leu-bd"/>
</dbReference>
<feature type="chain" id="PRO_5044287986" evidence="3">
    <location>
        <begin position="25"/>
        <end position="407"/>
    </location>
</feature>
<gene>
    <name evidence="5" type="ORF">AAIA72_16405</name>
</gene>
<dbReference type="AlphaFoldDB" id="A0AB39UVN9"/>
<evidence type="ECO:0000256" key="3">
    <source>
        <dbReference type="SAM" id="SignalP"/>
    </source>
</evidence>
<dbReference type="RefSeq" id="WP_369601366.1">
    <property type="nucleotide sequence ID" value="NZ_CP154858.1"/>
</dbReference>
<dbReference type="PANTHER" id="PTHR47235">
    <property type="entry name" value="BLR6548 PROTEIN"/>
    <property type="match status" value="1"/>
</dbReference>
<name>A0AB39UVN9_9GAMM</name>
<dbReference type="KEGG" id="tcd:AAIA72_16405"/>
<keyword evidence="2 3" id="KW-0732">Signal</keyword>
<dbReference type="InterPro" id="IPR028082">
    <property type="entry name" value="Peripla_BP_I"/>
</dbReference>
<dbReference type="SUPFAM" id="SSF53822">
    <property type="entry name" value="Periplasmic binding protein-like I"/>
    <property type="match status" value="1"/>
</dbReference>
<evidence type="ECO:0000313" key="5">
    <source>
        <dbReference type="EMBL" id="XDT72356.1"/>
    </source>
</evidence>
<dbReference type="PANTHER" id="PTHR47235:SF1">
    <property type="entry name" value="BLR6548 PROTEIN"/>
    <property type="match status" value="1"/>
</dbReference>
<dbReference type="CDD" id="cd19978">
    <property type="entry name" value="PBP1_ABC_ligand_binding-like"/>
    <property type="match status" value="1"/>
</dbReference>
<evidence type="ECO:0000256" key="2">
    <source>
        <dbReference type="ARBA" id="ARBA00022729"/>
    </source>
</evidence>
<evidence type="ECO:0000259" key="4">
    <source>
        <dbReference type="Pfam" id="PF13458"/>
    </source>
</evidence>
<dbReference type="Pfam" id="PF13458">
    <property type="entry name" value="Peripla_BP_6"/>
    <property type="match status" value="1"/>
</dbReference>
<organism evidence="5">
    <name type="scientific">Thermohahella caldifontis</name>
    <dbReference type="NCBI Taxonomy" id="3142973"/>
    <lineage>
        <taxon>Bacteria</taxon>
        <taxon>Pseudomonadati</taxon>
        <taxon>Pseudomonadota</taxon>
        <taxon>Gammaproteobacteria</taxon>
        <taxon>Oceanospirillales</taxon>
        <taxon>Hahellaceae</taxon>
        <taxon>Thermohahella</taxon>
    </lineage>
</organism>
<evidence type="ECO:0000256" key="1">
    <source>
        <dbReference type="ARBA" id="ARBA00010062"/>
    </source>
</evidence>
<sequence>MKSLHWFKVFAGLCCLLLALPVRAAVPGVYPDRIVIGGVMDLEGHSRGLGQGMRDGILAALEGETIRGRRIEYITLNDSYNPALTVQRVNELIERGIFAMVGNVGTPTAKVALPILARNSIPAVGFFTGAGLLRPGVGDVINFRASYVQETAAVIQQGLRNGLKPAEICAFVQNDAYGMAGVQGIRQALSGAPGSTVILDKLDRILADESGRQRNNIGPVGVYERNTLASRAGYDSLKAWERSQNTHCRLVVTVGTYSAVARFAAYARQKGDDWLISAVSFTGADNLRDTLARFNVRDRVVMTQVVPDVGSDLPIVEEARRKLGERFSHVSLEGYIVGRMFVALMNRIEGPLTPRALVRAAQGQRFGLGGLTLDFTDDNQGSDLVTLTYFNNNRYDTMQASLWQQLF</sequence>
<proteinExistence type="inferred from homology"/>